<protein>
    <submittedName>
        <fullName evidence="3">Putative para-nitrobenzyl esterase</fullName>
    </submittedName>
</protein>
<dbReference type="PANTHER" id="PTHR48081:SF33">
    <property type="entry name" value="KYNURENINE FORMAMIDASE"/>
    <property type="match status" value="1"/>
</dbReference>
<dbReference type="HOGENOM" id="CLU_012494_4_1_5"/>
<sequence length="308" mass="32345">MLRSTLSVLLAASLWLVQPISLSPAIAGPFLERLQARMAAREAASQSAPAIEYAYGADPLQRLDVWRARGGAAAPLVVFVHGGGWKRGDKRNATGAAKIEHLLAQGYAFASIDYRLVPSATVEQQAADVAAALAWLRNNAGRLGIDPSRIVLMGHSAGAHLVALVGTDPRYLTAAGLSFRDVSGIVALDGACYDVARQIADSGRFMTDTYLQAFGTDSVRQRSLSPTLQAAKPNAPAFLILHVDRADGKAQSEALAAALTRAGTPAEVEAVGGAGLRGHLEINRELGNASHPATAIVDAWLRKMIGAK</sequence>
<dbReference type="GO" id="GO:0016787">
    <property type="term" value="F:hydrolase activity"/>
    <property type="evidence" value="ECO:0007669"/>
    <property type="project" value="UniProtKB-KW"/>
</dbReference>
<evidence type="ECO:0000259" key="2">
    <source>
        <dbReference type="Pfam" id="PF20434"/>
    </source>
</evidence>
<reference evidence="3 4" key="1">
    <citation type="journal article" date="2013" name="Appl. Environ. Microbiol.">
        <title>Genome analysis suggests that the soil oligotrophic bacterium Agromonas oligotrophica (Bradyrhizobium oligotrophicum) is a nitrogen-fixing symbiont of Aeschynomene indica.</title>
        <authorList>
            <person name="Okubo T."/>
            <person name="Fukushima S."/>
            <person name="Itakura M."/>
            <person name="Oshima K."/>
            <person name="Longtonglang A."/>
            <person name="Teaumroong N."/>
            <person name="Mitsui H."/>
            <person name="Hattori M."/>
            <person name="Hattori R."/>
            <person name="Hattori T."/>
            <person name="Minamisawa K."/>
        </authorList>
    </citation>
    <scope>NUCLEOTIDE SEQUENCE [LARGE SCALE GENOMIC DNA]</scope>
    <source>
        <strain evidence="3 4">S58</strain>
    </source>
</reference>
<dbReference type="GeneID" id="301815661"/>
<dbReference type="STRING" id="1245469.S58_17340"/>
<dbReference type="Pfam" id="PF20434">
    <property type="entry name" value="BD-FAE"/>
    <property type="match status" value="1"/>
</dbReference>
<dbReference type="PATRIC" id="fig|1245469.3.peg.1765"/>
<evidence type="ECO:0000313" key="3">
    <source>
        <dbReference type="EMBL" id="BAM87741.1"/>
    </source>
</evidence>
<accession>M4Z4D2</accession>
<dbReference type="InterPro" id="IPR029058">
    <property type="entry name" value="AB_hydrolase_fold"/>
</dbReference>
<dbReference type="SUPFAM" id="SSF53474">
    <property type="entry name" value="alpha/beta-Hydrolases"/>
    <property type="match status" value="1"/>
</dbReference>
<dbReference type="InterPro" id="IPR049492">
    <property type="entry name" value="BD-FAE-like_dom"/>
</dbReference>
<feature type="domain" description="BD-FAE-like" evidence="2">
    <location>
        <begin position="70"/>
        <end position="170"/>
    </location>
</feature>
<dbReference type="Gene3D" id="3.40.50.1820">
    <property type="entry name" value="alpha/beta hydrolase"/>
    <property type="match status" value="1"/>
</dbReference>
<dbReference type="KEGG" id="aol:S58_17340"/>
<dbReference type="InterPro" id="IPR050300">
    <property type="entry name" value="GDXG_lipolytic_enzyme"/>
</dbReference>
<name>M4Z4D2_9BRAD</name>
<dbReference type="Proteomes" id="UP000011841">
    <property type="component" value="Chromosome"/>
</dbReference>
<gene>
    <name evidence="3" type="ORF">S58_17340</name>
</gene>
<keyword evidence="1" id="KW-0378">Hydrolase</keyword>
<dbReference type="OrthoDB" id="9771666at2"/>
<dbReference type="AlphaFoldDB" id="M4Z4D2"/>
<organism evidence="3 4">
    <name type="scientific">Bradyrhizobium oligotrophicum S58</name>
    <dbReference type="NCBI Taxonomy" id="1245469"/>
    <lineage>
        <taxon>Bacteria</taxon>
        <taxon>Pseudomonadati</taxon>
        <taxon>Pseudomonadota</taxon>
        <taxon>Alphaproteobacteria</taxon>
        <taxon>Hyphomicrobiales</taxon>
        <taxon>Nitrobacteraceae</taxon>
        <taxon>Bradyrhizobium</taxon>
    </lineage>
</organism>
<evidence type="ECO:0000256" key="1">
    <source>
        <dbReference type="ARBA" id="ARBA00022801"/>
    </source>
</evidence>
<dbReference type="EMBL" id="AP012603">
    <property type="protein sequence ID" value="BAM87741.1"/>
    <property type="molecule type" value="Genomic_DNA"/>
</dbReference>
<dbReference type="RefSeq" id="WP_015664869.1">
    <property type="nucleotide sequence ID" value="NC_020453.1"/>
</dbReference>
<keyword evidence="4" id="KW-1185">Reference proteome</keyword>
<dbReference type="eggNOG" id="COG0657">
    <property type="taxonomic scope" value="Bacteria"/>
</dbReference>
<evidence type="ECO:0000313" key="4">
    <source>
        <dbReference type="Proteomes" id="UP000011841"/>
    </source>
</evidence>
<dbReference type="PANTHER" id="PTHR48081">
    <property type="entry name" value="AB HYDROLASE SUPERFAMILY PROTEIN C4A8.06C"/>
    <property type="match status" value="1"/>
</dbReference>
<proteinExistence type="predicted"/>